<reference evidence="2" key="1">
    <citation type="submission" date="2018-05" db="EMBL/GenBank/DDBJ databases">
        <authorList>
            <person name="Lanie J.A."/>
            <person name="Ng W.-L."/>
            <person name="Kazmierczak K.M."/>
            <person name="Andrzejewski T.M."/>
            <person name="Davidsen T.M."/>
            <person name="Wayne K.J."/>
            <person name="Tettelin H."/>
            <person name="Glass J.I."/>
            <person name="Rusch D."/>
            <person name="Podicherti R."/>
            <person name="Tsui H.-C.T."/>
            <person name="Winkler M.E."/>
        </authorList>
    </citation>
    <scope>NUCLEOTIDE SEQUENCE</scope>
</reference>
<dbReference type="EMBL" id="UINC01042112">
    <property type="protein sequence ID" value="SVB44303.1"/>
    <property type="molecule type" value="Genomic_DNA"/>
</dbReference>
<protein>
    <submittedName>
        <fullName evidence="2">Uncharacterized protein</fullName>
    </submittedName>
</protein>
<organism evidence="2">
    <name type="scientific">marine metagenome</name>
    <dbReference type="NCBI Taxonomy" id="408172"/>
    <lineage>
        <taxon>unclassified sequences</taxon>
        <taxon>metagenomes</taxon>
        <taxon>ecological metagenomes</taxon>
    </lineage>
</organism>
<accession>A0A382E312</accession>
<gene>
    <name evidence="2" type="ORF">METZ01_LOCUS197157</name>
</gene>
<dbReference type="AlphaFoldDB" id="A0A382E312"/>
<feature type="compositionally biased region" description="Basic residues" evidence="1">
    <location>
        <begin position="179"/>
        <end position="193"/>
    </location>
</feature>
<feature type="region of interest" description="Disordered" evidence="1">
    <location>
        <begin position="1"/>
        <end position="39"/>
    </location>
</feature>
<feature type="compositionally biased region" description="Basic and acidic residues" evidence="1">
    <location>
        <begin position="158"/>
        <end position="170"/>
    </location>
</feature>
<feature type="non-terminal residue" evidence="2">
    <location>
        <position position="212"/>
    </location>
</feature>
<feature type="region of interest" description="Disordered" evidence="1">
    <location>
        <begin position="68"/>
        <end position="95"/>
    </location>
</feature>
<feature type="region of interest" description="Disordered" evidence="1">
    <location>
        <begin position="140"/>
        <end position="212"/>
    </location>
</feature>
<evidence type="ECO:0000313" key="2">
    <source>
        <dbReference type="EMBL" id="SVB44303.1"/>
    </source>
</evidence>
<proteinExistence type="predicted"/>
<name>A0A382E312_9ZZZZ</name>
<evidence type="ECO:0000256" key="1">
    <source>
        <dbReference type="SAM" id="MobiDB-lite"/>
    </source>
</evidence>
<sequence>MDHRVSKDMISSGMTPSGEKTQADLGKTQYGSAPSPNRLMDAYHSMYQNQKEETLDEKMGDAADFASRNIAGARGAAKAPTPKPTPPKTPIEKRREKVQNVMNKAREQGLTDGVDLLSAYQSIYADTFEEGKIPAGLQAYLDKKKGKKKDDDNGDDEKESKKKDKKDVKEGAGLYANIHAKRKRGGKMRKKGAKGAPSAKDFANAARTAKED</sequence>